<dbReference type="InterPro" id="IPR055915">
    <property type="entry name" value="DUF7492"/>
</dbReference>
<name>A0A8H6RTW0_9PEZI</name>
<evidence type="ECO:0000256" key="1">
    <source>
        <dbReference type="SAM" id="MobiDB-lite"/>
    </source>
</evidence>
<evidence type="ECO:0000313" key="5">
    <source>
        <dbReference type="Proteomes" id="UP000660729"/>
    </source>
</evidence>
<sequence>MLSFQAKLLALLALVIFSPLASAHSWVEEYQVISDNGSYTGPRGYSRGFVSRADPTYNGFSMMWMLPSLEARESDGAVRSRINSSDLLCHPAQRTSNYTADFPKLKVSPGDYVAAKYLENGHVSLPWNITGKPPGSGTIFIFGTSQPSDTEKISDVMEWNTAGTGGNGKGFLLTAQNFDDGRCHQINCGSISEQRQMLTPNHVAGQPTSTVESWCETDIKIPTNLTAGTLTTYWVWQWPTEPNADCNTPAGKDEYYTTCADFEIVDKAEMNKVAATPTQSVAAAEANPQSVAVSDYKSRTAYTSTPSVVMQQNNKIVGKVASVNSAFVTACSAQAPVISQYSLGLWPEVFVPNSCSVVSTFGTAAASAAAKVFDSAAASYTSGSKSAWSAAFAAAKIPLPTRSPWSEAPNTGAAQPTATADSATPSTTAAAAPTAPGSYAGSSSAVQFVTSEYVTTITTVVTMTSQPSGSSAPAASPSSYASSSAPVASPSSYAAPSSESAPPSATTYGAPSGAAGAIPTISTVGNASPSGSAYVPSVGANGTIYRRSHARNFVRS</sequence>
<evidence type="ECO:0000313" key="4">
    <source>
        <dbReference type="EMBL" id="KAF7197267.1"/>
    </source>
</evidence>
<comment type="caution">
    <text evidence="4">The sequence shown here is derived from an EMBL/GenBank/DDBJ whole genome shotgun (WGS) entry which is preliminary data.</text>
</comment>
<dbReference type="Pfam" id="PF24320">
    <property type="entry name" value="DUF7492"/>
    <property type="match status" value="1"/>
</dbReference>
<evidence type="ECO:0000256" key="2">
    <source>
        <dbReference type="SAM" id="SignalP"/>
    </source>
</evidence>
<dbReference type="OrthoDB" id="64281at2759"/>
<accession>A0A8H6RTW0</accession>
<protein>
    <recommendedName>
        <fullName evidence="3">DUF7492 domain-containing protein</fullName>
    </recommendedName>
</protein>
<organism evidence="4 5">
    <name type="scientific">Pseudocercospora fuligena</name>
    <dbReference type="NCBI Taxonomy" id="685502"/>
    <lineage>
        <taxon>Eukaryota</taxon>
        <taxon>Fungi</taxon>
        <taxon>Dikarya</taxon>
        <taxon>Ascomycota</taxon>
        <taxon>Pezizomycotina</taxon>
        <taxon>Dothideomycetes</taxon>
        <taxon>Dothideomycetidae</taxon>
        <taxon>Mycosphaerellales</taxon>
        <taxon>Mycosphaerellaceae</taxon>
        <taxon>Pseudocercospora</taxon>
    </lineage>
</organism>
<dbReference type="AlphaFoldDB" id="A0A8H6RTW0"/>
<feature type="region of interest" description="Disordered" evidence="1">
    <location>
        <begin position="486"/>
        <end position="522"/>
    </location>
</feature>
<feature type="domain" description="DUF7492" evidence="3">
    <location>
        <begin position="21"/>
        <end position="288"/>
    </location>
</feature>
<feature type="compositionally biased region" description="Low complexity" evidence="1">
    <location>
        <begin position="412"/>
        <end position="439"/>
    </location>
</feature>
<feature type="signal peptide" evidence="2">
    <location>
        <begin position="1"/>
        <end position="23"/>
    </location>
</feature>
<evidence type="ECO:0000259" key="3">
    <source>
        <dbReference type="Pfam" id="PF24320"/>
    </source>
</evidence>
<gene>
    <name evidence="4" type="ORF">HII31_01422</name>
</gene>
<proteinExistence type="predicted"/>
<feature type="chain" id="PRO_5034485948" description="DUF7492 domain-containing protein" evidence="2">
    <location>
        <begin position="24"/>
        <end position="556"/>
    </location>
</feature>
<feature type="compositionally biased region" description="Low complexity" evidence="1">
    <location>
        <begin position="486"/>
        <end position="505"/>
    </location>
</feature>
<dbReference type="Proteomes" id="UP000660729">
    <property type="component" value="Unassembled WGS sequence"/>
</dbReference>
<dbReference type="EMBL" id="JABCIY010000018">
    <property type="protein sequence ID" value="KAF7197267.1"/>
    <property type="molecule type" value="Genomic_DNA"/>
</dbReference>
<feature type="region of interest" description="Disordered" evidence="1">
    <location>
        <begin position="403"/>
        <end position="439"/>
    </location>
</feature>
<reference evidence="4" key="1">
    <citation type="submission" date="2020-04" db="EMBL/GenBank/DDBJ databases">
        <title>Draft genome resource of the tomato pathogen Pseudocercospora fuligena.</title>
        <authorList>
            <person name="Zaccaron A."/>
        </authorList>
    </citation>
    <scope>NUCLEOTIDE SEQUENCE</scope>
    <source>
        <strain evidence="4">PF001</strain>
    </source>
</reference>
<keyword evidence="5" id="KW-1185">Reference proteome</keyword>
<keyword evidence="2" id="KW-0732">Signal</keyword>